<keyword evidence="4 6" id="KW-1133">Transmembrane helix</keyword>
<reference evidence="8 9" key="1">
    <citation type="submission" date="2019-08" db="EMBL/GenBank/DDBJ databases">
        <title>Whole genome sequencing of chitin degrading bacteria Chitinophaga pinensis YS16.</title>
        <authorList>
            <person name="Singh R.P."/>
            <person name="Manchanda G."/>
            <person name="Maurya I.K."/>
            <person name="Joshi N.K."/>
            <person name="Srivastava A.K."/>
        </authorList>
    </citation>
    <scope>NUCLEOTIDE SEQUENCE [LARGE SCALE GENOMIC DNA]</scope>
    <source>
        <strain evidence="8 9">YS-16</strain>
    </source>
</reference>
<evidence type="ECO:0000256" key="2">
    <source>
        <dbReference type="ARBA" id="ARBA00022475"/>
    </source>
</evidence>
<dbReference type="OrthoDB" id="582337at2"/>
<dbReference type="AlphaFoldDB" id="A0A5C6M2C2"/>
<feature type="domain" description="DUF202" evidence="7">
    <location>
        <begin position="12"/>
        <end position="90"/>
    </location>
</feature>
<proteinExistence type="predicted"/>
<dbReference type="PANTHER" id="PTHR34187:SF2">
    <property type="entry name" value="DUF202 DOMAIN-CONTAINING PROTEIN"/>
    <property type="match status" value="1"/>
</dbReference>
<organism evidence="8 9">
    <name type="scientific">Chitinophaga pinensis</name>
    <dbReference type="NCBI Taxonomy" id="79329"/>
    <lineage>
        <taxon>Bacteria</taxon>
        <taxon>Pseudomonadati</taxon>
        <taxon>Bacteroidota</taxon>
        <taxon>Chitinophagia</taxon>
        <taxon>Chitinophagales</taxon>
        <taxon>Chitinophagaceae</taxon>
        <taxon>Chitinophaga</taxon>
    </lineage>
</organism>
<keyword evidence="5 6" id="KW-0472">Membrane</keyword>
<comment type="subcellular location">
    <subcellularLocation>
        <location evidence="1">Cell membrane</location>
        <topology evidence="1">Multi-pass membrane protein</topology>
    </subcellularLocation>
</comment>
<dbReference type="Proteomes" id="UP000318815">
    <property type="component" value="Unassembled WGS sequence"/>
</dbReference>
<protein>
    <submittedName>
        <fullName evidence="8">DUF202 domain-containing protein</fullName>
    </submittedName>
</protein>
<evidence type="ECO:0000256" key="6">
    <source>
        <dbReference type="SAM" id="Phobius"/>
    </source>
</evidence>
<dbReference type="Pfam" id="PF02656">
    <property type="entry name" value="DUF202"/>
    <property type="match status" value="1"/>
</dbReference>
<feature type="transmembrane region" description="Helical" evidence="6">
    <location>
        <begin position="103"/>
        <end position="123"/>
    </location>
</feature>
<comment type="caution">
    <text evidence="8">The sequence shown here is derived from an EMBL/GenBank/DDBJ whole genome shotgun (WGS) entry which is preliminary data.</text>
</comment>
<accession>A0A5C6M2C2</accession>
<dbReference type="PANTHER" id="PTHR34187">
    <property type="entry name" value="FGR18P"/>
    <property type="match status" value="1"/>
</dbReference>
<sequence length="126" mass="13898">MAETRQKGSASDHLANERTLLAWTRTSIGIMAFGFVVVKFSLFVKQLSLALGKEYIIPSRGYSAIAGILLVAVGASTTVFSYIRYKRTEKQLTEGVYNHSSLLITLLTAFIFLVSMLLIVYLVESA</sequence>
<dbReference type="InterPro" id="IPR003807">
    <property type="entry name" value="DUF202"/>
</dbReference>
<dbReference type="InterPro" id="IPR052053">
    <property type="entry name" value="IM_YidH-like"/>
</dbReference>
<evidence type="ECO:0000313" key="9">
    <source>
        <dbReference type="Proteomes" id="UP000318815"/>
    </source>
</evidence>
<evidence type="ECO:0000259" key="7">
    <source>
        <dbReference type="Pfam" id="PF02656"/>
    </source>
</evidence>
<dbReference type="GO" id="GO:0005886">
    <property type="term" value="C:plasma membrane"/>
    <property type="evidence" value="ECO:0007669"/>
    <property type="project" value="UniProtKB-SubCell"/>
</dbReference>
<keyword evidence="3 6" id="KW-0812">Transmembrane</keyword>
<evidence type="ECO:0000313" key="8">
    <source>
        <dbReference type="EMBL" id="TWW02099.1"/>
    </source>
</evidence>
<dbReference type="RefSeq" id="WP_146303587.1">
    <property type="nucleotide sequence ID" value="NZ_VOHS01000002.1"/>
</dbReference>
<evidence type="ECO:0000256" key="4">
    <source>
        <dbReference type="ARBA" id="ARBA00022989"/>
    </source>
</evidence>
<evidence type="ECO:0000256" key="3">
    <source>
        <dbReference type="ARBA" id="ARBA00022692"/>
    </source>
</evidence>
<name>A0A5C6M2C2_9BACT</name>
<evidence type="ECO:0000256" key="5">
    <source>
        <dbReference type="ARBA" id="ARBA00023136"/>
    </source>
</evidence>
<keyword evidence="9" id="KW-1185">Reference proteome</keyword>
<feature type="transmembrane region" description="Helical" evidence="6">
    <location>
        <begin position="62"/>
        <end position="83"/>
    </location>
</feature>
<gene>
    <name evidence="8" type="ORF">FEF09_02860</name>
</gene>
<dbReference type="EMBL" id="VOHS01000002">
    <property type="protein sequence ID" value="TWW02099.1"/>
    <property type="molecule type" value="Genomic_DNA"/>
</dbReference>
<keyword evidence="2" id="KW-1003">Cell membrane</keyword>
<evidence type="ECO:0000256" key="1">
    <source>
        <dbReference type="ARBA" id="ARBA00004651"/>
    </source>
</evidence>
<feature type="transmembrane region" description="Helical" evidence="6">
    <location>
        <begin position="20"/>
        <end position="42"/>
    </location>
</feature>